<protein>
    <submittedName>
        <fullName evidence="2">Uncharacterized protein</fullName>
    </submittedName>
</protein>
<dbReference type="Proteomes" id="UP001145742">
    <property type="component" value="Unassembled WGS sequence"/>
</dbReference>
<evidence type="ECO:0000313" key="2">
    <source>
        <dbReference type="EMBL" id="KAJ7405734.1"/>
    </source>
</evidence>
<evidence type="ECO:0000313" key="3">
    <source>
        <dbReference type="Proteomes" id="UP001145742"/>
    </source>
</evidence>
<name>A0ABQ9CTU7_9PASS</name>
<dbReference type="EMBL" id="WHWB01034693">
    <property type="protein sequence ID" value="KAJ7405734.1"/>
    <property type="molecule type" value="Genomic_DNA"/>
</dbReference>
<reference evidence="2" key="1">
    <citation type="submission" date="2019-10" db="EMBL/GenBank/DDBJ databases">
        <authorList>
            <person name="Soares A.E.R."/>
            <person name="Aleixo A."/>
            <person name="Schneider P."/>
            <person name="Miyaki C.Y."/>
            <person name="Schneider M.P."/>
            <person name="Mello C."/>
            <person name="Vasconcelos A.T.R."/>
        </authorList>
    </citation>
    <scope>NUCLEOTIDE SEQUENCE</scope>
    <source>
        <tissue evidence="2">Muscle</tissue>
    </source>
</reference>
<feature type="region of interest" description="Disordered" evidence="1">
    <location>
        <begin position="1"/>
        <end position="26"/>
    </location>
</feature>
<accession>A0ABQ9CTU7</accession>
<sequence>MVPSGALVRALPAGQGSDPTPLLNSNEAKSGVHFWALQYRRDMEALEQVQQRARKIMKGLEHLSYKDMLVELGLFSLKER</sequence>
<organism evidence="2 3">
    <name type="scientific">Willisornis vidua</name>
    <name type="common">Xingu scale-backed antbird</name>
    <dbReference type="NCBI Taxonomy" id="1566151"/>
    <lineage>
        <taxon>Eukaryota</taxon>
        <taxon>Metazoa</taxon>
        <taxon>Chordata</taxon>
        <taxon>Craniata</taxon>
        <taxon>Vertebrata</taxon>
        <taxon>Euteleostomi</taxon>
        <taxon>Archelosauria</taxon>
        <taxon>Archosauria</taxon>
        <taxon>Dinosauria</taxon>
        <taxon>Saurischia</taxon>
        <taxon>Theropoda</taxon>
        <taxon>Coelurosauria</taxon>
        <taxon>Aves</taxon>
        <taxon>Neognathae</taxon>
        <taxon>Neoaves</taxon>
        <taxon>Telluraves</taxon>
        <taxon>Australaves</taxon>
        <taxon>Passeriformes</taxon>
        <taxon>Thamnophilidae</taxon>
        <taxon>Willisornis</taxon>
    </lineage>
</organism>
<gene>
    <name evidence="2" type="ORF">WISP_138321</name>
</gene>
<evidence type="ECO:0000256" key="1">
    <source>
        <dbReference type="SAM" id="MobiDB-lite"/>
    </source>
</evidence>
<comment type="caution">
    <text evidence="2">The sequence shown here is derived from an EMBL/GenBank/DDBJ whole genome shotgun (WGS) entry which is preliminary data.</text>
</comment>
<keyword evidence="3" id="KW-1185">Reference proteome</keyword>
<proteinExistence type="predicted"/>